<name>A0A5M8FJE6_9GAMM</name>
<dbReference type="Proteomes" id="UP000322981">
    <property type="component" value="Unassembled WGS sequence"/>
</dbReference>
<proteinExistence type="predicted"/>
<dbReference type="EMBL" id="VWXX01000043">
    <property type="protein sequence ID" value="KAA6182595.1"/>
    <property type="molecule type" value="Genomic_DNA"/>
</dbReference>
<reference evidence="1 2" key="1">
    <citation type="submission" date="2019-09" db="EMBL/GenBank/DDBJ databases">
        <title>Whole-genome sequence of the purple sulfur bacterium Thiohalocapsa marina DSM 19078.</title>
        <authorList>
            <person name="Kyndt J.A."/>
            <person name="Meyer T.E."/>
        </authorList>
    </citation>
    <scope>NUCLEOTIDE SEQUENCE [LARGE SCALE GENOMIC DNA]</scope>
    <source>
        <strain evidence="1 2">DSM 19078</strain>
    </source>
</reference>
<protein>
    <submittedName>
        <fullName evidence="1">Uncharacterized protein</fullName>
    </submittedName>
</protein>
<evidence type="ECO:0000313" key="2">
    <source>
        <dbReference type="Proteomes" id="UP000322981"/>
    </source>
</evidence>
<evidence type="ECO:0000313" key="1">
    <source>
        <dbReference type="EMBL" id="KAA6182595.1"/>
    </source>
</evidence>
<accession>A0A5M8FJE6</accession>
<sequence>MLSEQARTTAVVRLLRQGLDLKLQFGGTAEAERHLRKAYATARDPHPLCCPWPQITAYRLAHLLMRGGAETSWCEVDALLAAASSDDVLGPAPLVYRLISLTKTPPAQEEIGTARADLYQRVQRLVRQRAAGGLRAVSYFGDERPLQPDWFNLLELAVYATGLDYAPLEGWCDPARDPFAGLGFDIAAWSVVEDAESATLRYPEPIARQRFEERRKQLSPCLAVAFISARQVVTHKPDGAEARDVLKARQAQDLLSLLTAQRSHLGGHSAVRAQDLTGERRQRKHRLLQALSTAGMVLDEAAFDRWWEDPRPVNRPCSALPILMLVGPNALPHR</sequence>
<gene>
    <name evidence="1" type="ORF">F2Q65_17620</name>
</gene>
<organism evidence="1 2">
    <name type="scientific">Thiohalocapsa marina</name>
    <dbReference type="NCBI Taxonomy" id="424902"/>
    <lineage>
        <taxon>Bacteria</taxon>
        <taxon>Pseudomonadati</taxon>
        <taxon>Pseudomonadota</taxon>
        <taxon>Gammaproteobacteria</taxon>
        <taxon>Chromatiales</taxon>
        <taxon>Chromatiaceae</taxon>
        <taxon>Thiohalocapsa</taxon>
    </lineage>
</organism>
<dbReference type="AlphaFoldDB" id="A0A5M8FJE6"/>
<comment type="caution">
    <text evidence="1">The sequence shown here is derived from an EMBL/GenBank/DDBJ whole genome shotgun (WGS) entry which is preliminary data.</text>
</comment>
<keyword evidence="2" id="KW-1185">Reference proteome</keyword>